<keyword evidence="5" id="KW-1185">Reference proteome</keyword>
<dbReference type="RefSeq" id="WP_377941516.1">
    <property type="nucleotide sequence ID" value="NZ_JBHUCX010000013.1"/>
</dbReference>
<evidence type="ECO:0000256" key="2">
    <source>
        <dbReference type="ARBA" id="ARBA00023027"/>
    </source>
</evidence>
<dbReference type="PANTHER" id="PTHR43333:SF1">
    <property type="entry name" value="D-ISOMER SPECIFIC 2-HYDROXYACID DEHYDROGENASE NAD-BINDING DOMAIN-CONTAINING PROTEIN"/>
    <property type="match status" value="1"/>
</dbReference>
<proteinExistence type="predicted"/>
<comment type="caution">
    <text evidence="4">The sequence shown here is derived from an EMBL/GenBank/DDBJ whole genome shotgun (WGS) entry which is preliminary data.</text>
</comment>
<reference evidence="5" key="1">
    <citation type="journal article" date="2019" name="Int. J. Syst. Evol. Microbiol.">
        <title>The Global Catalogue of Microorganisms (GCM) 10K type strain sequencing project: providing services to taxonomists for standard genome sequencing and annotation.</title>
        <authorList>
            <consortium name="The Broad Institute Genomics Platform"/>
            <consortium name="The Broad Institute Genome Sequencing Center for Infectious Disease"/>
            <person name="Wu L."/>
            <person name="Ma J."/>
        </authorList>
    </citation>
    <scope>NUCLEOTIDE SEQUENCE [LARGE SCALE GENOMIC DNA]</scope>
    <source>
        <strain evidence="5">CGMCC 1.12286</strain>
    </source>
</reference>
<keyword evidence="2" id="KW-0520">NAD</keyword>
<dbReference type="InterPro" id="IPR036291">
    <property type="entry name" value="NAD(P)-bd_dom_sf"/>
</dbReference>
<evidence type="ECO:0000313" key="4">
    <source>
        <dbReference type="EMBL" id="MFD1673921.1"/>
    </source>
</evidence>
<sequence length="316" mass="35040">MNRLLKILVYQEREAAQFAEALQHLDDIVIAVASTPAQALMELPDTEIIFGWKFPTHLLSRPEAASVRWMQVMGAGVDDLMADHTVPSHIIITRVVGQFGRPIAEYVFAYILYLAKCIEPMRASQQKQMWSPLIPTELAGKKIGVAGLGSIGLEIVRKARAFDMVVHGLSLSGQQAHAVDRHFTSAEWTQFVQNLDYVVITLPATSQTYHIVGRQVFEQMKAGTVFINVGRGQIVAEADLTDALMAGRLGAAVLDVFEHEPLPANSPLWALPNVYVTPHISGPSMAADVSRFFLDNLRLYRQSDALYGRVDRTRGY</sequence>
<name>A0ABW4JC47_9BACL</name>
<evidence type="ECO:0000313" key="5">
    <source>
        <dbReference type="Proteomes" id="UP001597079"/>
    </source>
</evidence>
<dbReference type="Proteomes" id="UP001597079">
    <property type="component" value="Unassembled WGS sequence"/>
</dbReference>
<gene>
    <name evidence="4" type="ORF">ACFSB2_04260</name>
</gene>
<feature type="domain" description="D-isomer specific 2-hydroxyacid dehydrogenase NAD-binding" evidence="3">
    <location>
        <begin position="108"/>
        <end position="281"/>
    </location>
</feature>
<dbReference type="PANTHER" id="PTHR43333">
    <property type="entry name" value="2-HACID_DH_C DOMAIN-CONTAINING PROTEIN"/>
    <property type="match status" value="1"/>
</dbReference>
<evidence type="ECO:0000256" key="1">
    <source>
        <dbReference type="ARBA" id="ARBA00023002"/>
    </source>
</evidence>
<accession>A0ABW4JC47</accession>
<dbReference type="EMBL" id="JBHUCX010000013">
    <property type="protein sequence ID" value="MFD1673921.1"/>
    <property type="molecule type" value="Genomic_DNA"/>
</dbReference>
<keyword evidence="1" id="KW-0560">Oxidoreductase</keyword>
<dbReference type="Pfam" id="PF02826">
    <property type="entry name" value="2-Hacid_dh_C"/>
    <property type="match status" value="1"/>
</dbReference>
<dbReference type="CDD" id="cd05300">
    <property type="entry name" value="2-Hacid_dh_1"/>
    <property type="match status" value="1"/>
</dbReference>
<protein>
    <submittedName>
        <fullName evidence="4">D-2-hydroxyacid dehydrogenase</fullName>
    </submittedName>
</protein>
<dbReference type="SUPFAM" id="SSF51735">
    <property type="entry name" value="NAD(P)-binding Rossmann-fold domains"/>
    <property type="match status" value="1"/>
</dbReference>
<organism evidence="4 5">
    <name type="scientific">Alicyclobacillus fodiniaquatilis</name>
    <dbReference type="NCBI Taxonomy" id="1661150"/>
    <lineage>
        <taxon>Bacteria</taxon>
        <taxon>Bacillati</taxon>
        <taxon>Bacillota</taxon>
        <taxon>Bacilli</taxon>
        <taxon>Bacillales</taxon>
        <taxon>Alicyclobacillaceae</taxon>
        <taxon>Alicyclobacillus</taxon>
    </lineage>
</organism>
<dbReference type="SUPFAM" id="SSF52283">
    <property type="entry name" value="Formate/glycerate dehydrogenase catalytic domain-like"/>
    <property type="match status" value="1"/>
</dbReference>
<dbReference type="InterPro" id="IPR006140">
    <property type="entry name" value="D-isomer_DH_NAD-bd"/>
</dbReference>
<evidence type="ECO:0000259" key="3">
    <source>
        <dbReference type="Pfam" id="PF02826"/>
    </source>
</evidence>
<dbReference type="Gene3D" id="3.40.50.720">
    <property type="entry name" value="NAD(P)-binding Rossmann-like Domain"/>
    <property type="match status" value="2"/>
</dbReference>